<dbReference type="InterPro" id="IPR036465">
    <property type="entry name" value="vWFA_dom_sf"/>
</dbReference>
<reference evidence="2" key="1">
    <citation type="journal article" date="2020" name="Nature">
        <title>Giant virus diversity and host interactions through global metagenomics.</title>
        <authorList>
            <person name="Schulz F."/>
            <person name="Roux S."/>
            <person name="Paez-Espino D."/>
            <person name="Jungbluth S."/>
            <person name="Walsh D.A."/>
            <person name="Denef V.J."/>
            <person name="McMahon K.D."/>
            <person name="Konstantinidis K.T."/>
            <person name="Eloe-Fadrosh E.A."/>
            <person name="Kyrpides N.C."/>
            <person name="Woyke T."/>
        </authorList>
    </citation>
    <scope>NUCLEOTIDE SEQUENCE</scope>
    <source>
        <strain evidence="2">GVMAG-M-3300009155-2</strain>
    </source>
</reference>
<organism evidence="2">
    <name type="scientific">viral metagenome</name>
    <dbReference type="NCBI Taxonomy" id="1070528"/>
    <lineage>
        <taxon>unclassified sequences</taxon>
        <taxon>metagenomes</taxon>
        <taxon>organismal metagenomes</taxon>
    </lineage>
</organism>
<feature type="domain" description="VWFA" evidence="1">
    <location>
        <begin position="89"/>
        <end position="288"/>
    </location>
</feature>
<name>A0A6C0EPX7_9ZZZZ</name>
<protein>
    <recommendedName>
        <fullName evidence="1">VWFA domain-containing protein</fullName>
    </recommendedName>
</protein>
<proteinExistence type="predicted"/>
<evidence type="ECO:0000259" key="1">
    <source>
        <dbReference type="PROSITE" id="PS50234"/>
    </source>
</evidence>
<dbReference type="InterPro" id="IPR002035">
    <property type="entry name" value="VWF_A"/>
</dbReference>
<dbReference type="Gene3D" id="3.40.50.410">
    <property type="entry name" value="von Willebrand factor, type A domain"/>
    <property type="match status" value="1"/>
</dbReference>
<dbReference type="PROSITE" id="PS50234">
    <property type="entry name" value="VWFA"/>
    <property type="match status" value="1"/>
</dbReference>
<dbReference type="SUPFAM" id="SSF53300">
    <property type="entry name" value="vWA-like"/>
    <property type="match status" value="1"/>
</dbReference>
<accession>A0A6C0EPX7</accession>
<evidence type="ECO:0000313" key="2">
    <source>
        <dbReference type="EMBL" id="QHT31246.1"/>
    </source>
</evidence>
<dbReference type="EMBL" id="MN738916">
    <property type="protein sequence ID" value="QHT31246.1"/>
    <property type="molecule type" value="Genomic_DNA"/>
</dbReference>
<sequence>MGILNEKRYKKKLNCIYFVLYKLNYSSKMTQSYTMQNMFMSEYFSEAFFAYGKENIDQSLITNVPFTEAKFGILNLQAVKAADPTVGFDFVFTIDCSGSMTDLCSDKRSKMQHIIHTMKNIIWFFNDHPHINVFVTIFAFDNEIFNIVDRTHISKENISEIIEKIDTIRPRNSTDIELALKNATKYIASLKDTTTADGLVTNREIVHIFMTDGDATSGERNPEKLRLLIDNNVTNSFIGFGTSHDYKLLDEISIGINSNYYFIDQLESSGLVYGEILHNALYTILKNVVINCENSLVYDYKTNSWKNQLSIGNIFGESNKIYHIVSDSPFESNVYITFSGLEDSAFAIGHKIDDEINLDKYLFRQRTQQILYEVKNFKNNIHRPFTYGLSESEDMESDKKYSEELEEYTKNKKEYIMKMKRFIEEIKQYMIEHNLENDKFLKNLSDDIYICYKTFGTVYQNMFSTARQTSQGTQRQYTATSIPEDSFMDVTQPLFRFNKMTLIAGQTNSPMLTRAMNRNNLYCNDDDDSHDSDVTIQNKLSLQLPEELEYNLSQFEDTPYITPAALKIMRSVSNGIKTKDDNTKYNLDEEESQAI</sequence>
<dbReference type="CDD" id="cd00198">
    <property type="entry name" value="vWFA"/>
    <property type="match status" value="1"/>
</dbReference>
<dbReference type="Pfam" id="PF00092">
    <property type="entry name" value="VWA"/>
    <property type="match status" value="1"/>
</dbReference>
<dbReference type="SMART" id="SM00327">
    <property type="entry name" value="VWA"/>
    <property type="match status" value="1"/>
</dbReference>
<dbReference type="AlphaFoldDB" id="A0A6C0EPX7"/>